<evidence type="ECO:0000313" key="1">
    <source>
        <dbReference type="Proteomes" id="UP000036681"/>
    </source>
</evidence>
<proteinExistence type="predicted"/>
<organism evidence="1 2">
    <name type="scientific">Ascaris lumbricoides</name>
    <name type="common">Giant roundworm</name>
    <dbReference type="NCBI Taxonomy" id="6252"/>
    <lineage>
        <taxon>Eukaryota</taxon>
        <taxon>Metazoa</taxon>
        <taxon>Ecdysozoa</taxon>
        <taxon>Nematoda</taxon>
        <taxon>Chromadorea</taxon>
        <taxon>Rhabditida</taxon>
        <taxon>Spirurina</taxon>
        <taxon>Ascaridomorpha</taxon>
        <taxon>Ascaridoidea</taxon>
        <taxon>Ascarididae</taxon>
        <taxon>Ascaris</taxon>
    </lineage>
</organism>
<dbReference type="WBParaSite" id="ALUE_0000877201-mRNA-1">
    <property type="protein sequence ID" value="ALUE_0000877201-mRNA-1"/>
    <property type="gene ID" value="ALUE_0000877201"/>
</dbReference>
<sequence length="230" mass="26272">MDSHTTGLLPRMPLTSFPQTAGKAFFEWGGEESVRQRLRNCRNELRSLRIEQPHHEWTDDCSIDIKDWRNLLSLSDLLSVRFLVWFTGQRRNVLYADDMQVFCQEKASEEELKLGALRKDVYENRLFKKRLAGSAPPTKWLSCTYQSSVDASADPCFTAFKAEQIVVMFNPTLNDFLRESINATAAQGMRDPCRPEADYKSAQSETGKYLSQSDDLKEPVVSADVKAFIT</sequence>
<evidence type="ECO:0000313" key="2">
    <source>
        <dbReference type="WBParaSite" id="ALUE_0000877201-mRNA-1"/>
    </source>
</evidence>
<protein>
    <submittedName>
        <fullName evidence="2">Uncharacterized protein</fullName>
    </submittedName>
</protein>
<reference evidence="2" key="1">
    <citation type="submission" date="2023-03" db="UniProtKB">
        <authorList>
            <consortium name="WormBaseParasite"/>
        </authorList>
    </citation>
    <scope>IDENTIFICATION</scope>
</reference>
<name>A0A9J2PFR7_ASCLU</name>
<dbReference type="Proteomes" id="UP000036681">
    <property type="component" value="Unplaced"/>
</dbReference>
<dbReference type="AlphaFoldDB" id="A0A9J2PFR7"/>
<accession>A0A9J2PFR7</accession>
<keyword evidence="1" id="KW-1185">Reference proteome</keyword>